<evidence type="ECO:0000313" key="4">
    <source>
        <dbReference type="EMBL" id="EPQ51687.1"/>
    </source>
</evidence>
<dbReference type="STRING" id="670483.S7PWH3"/>
<dbReference type="Proteomes" id="UP000030669">
    <property type="component" value="Unassembled WGS sequence"/>
</dbReference>
<keyword evidence="1" id="KW-0521">NADP</keyword>
<sequence>MTTLGNFALAGLGRIGQFVAEEFVKLKADGKISRVDILTRRDPAGDETLATLAELGANVKTVDYASHGSLVSALSGIDAVVSVTGGYGEAIQNNIKLADAAKHAGVQLFVPSEWGLYSKGLNQGFYITHAEVHKKLEDIGLPYAMVYCGMWSDAVLSPLFGWDVPNGKVTMWGDGNKPITWTTREDVARFTEHLLTHTPAEQLYWKTFNIEGDRKTLNEIAAEYTARTGKKLDITHRPISEQEKIFAESDPTSMEGILAFILLNWDNGKLDLSKAPGGLANHLWLEWKPTRAVDALLAAYPA</sequence>
<dbReference type="InterPro" id="IPR036291">
    <property type="entry name" value="NAD(P)-bd_dom_sf"/>
</dbReference>
<gene>
    <name evidence="4" type="ORF">GLOTRDRAFT_96392</name>
</gene>
<dbReference type="PANTHER" id="PTHR47706">
    <property type="entry name" value="NMRA-LIKE FAMILY PROTEIN"/>
    <property type="match status" value="1"/>
</dbReference>
<feature type="domain" description="NmrA-like" evidence="3">
    <location>
        <begin position="13"/>
        <end position="286"/>
    </location>
</feature>
<reference evidence="4 5" key="1">
    <citation type="journal article" date="2012" name="Science">
        <title>The Paleozoic origin of enzymatic lignin decomposition reconstructed from 31 fungal genomes.</title>
        <authorList>
            <person name="Floudas D."/>
            <person name="Binder M."/>
            <person name="Riley R."/>
            <person name="Barry K."/>
            <person name="Blanchette R.A."/>
            <person name="Henrissat B."/>
            <person name="Martinez A.T."/>
            <person name="Otillar R."/>
            <person name="Spatafora J.W."/>
            <person name="Yadav J.S."/>
            <person name="Aerts A."/>
            <person name="Benoit I."/>
            <person name="Boyd A."/>
            <person name="Carlson A."/>
            <person name="Copeland A."/>
            <person name="Coutinho P.M."/>
            <person name="de Vries R.P."/>
            <person name="Ferreira P."/>
            <person name="Findley K."/>
            <person name="Foster B."/>
            <person name="Gaskell J."/>
            <person name="Glotzer D."/>
            <person name="Gorecki P."/>
            <person name="Heitman J."/>
            <person name="Hesse C."/>
            <person name="Hori C."/>
            <person name="Igarashi K."/>
            <person name="Jurgens J.A."/>
            <person name="Kallen N."/>
            <person name="Kersten P."/>
            <person name="Kohler A."/>
            <person name="Kuees U."/>
            <person name="Kumar T.K.A."/>
            <person name="Kuo A."/>
            <person name="LaButti K."/>
            <person name="Larrondo L.F."/>
            <person name="Lindquist E."/>
            <person name="Ling A."/>
            <person name="Lombard V."/>
            <person name="Lucas S."/>
            <person name="Lundell T."/>
            <person name="Martin R."/>
            <person name="McLaughlin D.J."/>
            <person name="Morgenstern I."/>
            <person name="Morin E."/>
            <person name="Murat C."/>
            <person name="Nagy L.G."/>
            <person name="Nolan M."/>
            <person name="Ohm R.A."/>
            <person name="Patyshakuliyeva A."/>
            <person name="Rokas A."/>
            <person name="Ruiz-Duenas F.J."/>
            <person name="Sabat G."/>
            <person name="Salamov A."/>
            <person name="Samejima M."/>
            <person name="Schmutz J."/>
            <person name="Slot J.C."/>
            <person name="St John F."/>
            <person name="Stenlid J."/>
            <person name="Sun H."/>
            <person name="Sun S."/>
            <person name="Syed K."/>
            <person name="Tsang A."/>
            <person name="Wiebenga A."/>
            <person name="Young D."/>
            <person name="Pisabarro A."/>
            <person name="Eastwood D.C."/>
            <person name="Martin F."/>
            <person name="Cullen D."/>
            <person name="Grigoriev I.V."/>
            <person name="Hibbett D.S."/>
        </authorList>
    </citation>
    <scope>NUCLEOTIDE SEQUENCE [LARGE SCALE GENOMIC DNA]</scope>
    <source>
        <strain evidence="4 5">ATCC 11539</strain>
    </source>
</reference>
<dbReference type="Gene3D" id="3.40.50.720">
    <property type="entry name" value="NAD(P)-binding Rossmann-like Domain"/>
    <property type="match status" value="1"/>
</dbReference>
<dbReference type="AlphaFoldDB" id="S7PWH3"/>
<dbReference type="HOGENOM" id="CLU_044876_6_1_1"/>
<dbReference type="Gene3D" id="3.90.25.10">
    <property type="entry name" value="UDP-galactose 4-epimerase, domain 1"/>
    <property type="match status" value="1"/>
</dbReference>
<dbReference type="GeneID" id="19309840"/>
<proteinExistence type="predicted"/>
<dbReference type="RefSeq" id="XP_007870124.1">
    <property type="nucleotide sequence ID" value="XM_007871933.1"/>
</dbReference>
<evidence type="ECO:0000256" key="2">
    <source>
        <dbReference type="ARBA" id="ARBA00023002"/>
    </source>
</evidence>
<dbReference type="Pfam" id="PF05368">
    <property type="entry name" value="NmrA"/>
    <property type="match status" value="1"/>
</dbReference>
<dbReference type="InterPro" id="IPR051609">
    <property type="entry name" value="NmrA/Isoflavone_reductase-like"/>
</dbReference>
<protein>
    <submittedName>
        <fullName evidence="4">NAD P-binding protein</fullName>
    </submittedName>
</protein>
<dbReference type="SUPFAM" id="SSF51735">
    <property type="entry name" value="NAD(P)-binding Rossmann-fold domains"/>
    <property type="match status" value="1"/>
</dbReference>
<dbReference type="KEGG" id="gtr:GLOTRDRAFT_96392"/>
<keyword evidence="5" id="KW-1185">Reference proteome</keyword>
<dbReference type="InterPro" id="IPR008030">
    <property type="entry name" value="NmrA-like"/>
</dbReference>
<dbReference type="PANTHER" id="PTHR47706:SF9">
    <property type="entry name" value="NMRA-LIKE DOMAIN-CONTAINING PROTEIN-RELATED"/>
    <property type="match status" value="1"/>
</dbReference>
<evidence type="ECO:0000259" key="3">
    <source>
        <dbReference type="Pfam" id="PF05368"/>
    </source>
</evidence>
<dbReference type="OMA" id="WFSWTGL"/>
<organism evidence="4 5">
    <name type="scientific">Gloeophyllum trabeum (strain ATCC 11539 / FP-39264 / Madison 617)</name>
    <name type="common">Brown rot fungus</name>
    <dbReference type="NCBI Taxonomy" id="670483"/>
    <lineage>
        <taxon>Eukaryota</taxon>
        <taxon>Fungi</taxon>
        <taxon>Dikarya</taxon>
        <taxon>Basidiomycota</taxon>
        <taxon>Agaricomycotina</taxon>
        <taxon>Agaricomycetes</taxon>
        <taxon>Gloeophyllales</taxon>
        <taxon>Gloeophyllaceae</taxon>
        <taxon>Gloeophyllum</taxon>
    </lineage>
</organism>
<keyword evidence="2" id="KW-0560">Oxidoreductase</keyword>
<dbReference type="GO" id="GO:0016491">
    <property type="term" value="F:oxidoreductase activity"/>
    <property type="evidence" value="ECO:0007669"/>
    <property type="project" value="UniProtKB-KW"/>
</dbReference>
<evidence type="ECO:0000256" key="1">
    <source>
        <dbReference type="ARBA" id="ARBA00022857"/>
    </source>
</evidence>
<accession>S7PWH3</accession>
<dbReference type="EMBL" id="KB469310">
    <property type="protein sequence ID" value="EPQ51687.1"/>
    <property type="molecule type" value="Genomic_DNA"/>
</dbReference>
<evidence type="ECO:0000313" key="5">
    <source>
        <dbReference type="Proteomes" id="UP000030669"/>
    </source>
</evidence>
<dbReference type="OrthoDB" id="9974981at2759"/>
<name>S7PWH3_GLOTA</name>
<dbReference type="eggNOG" id="ENOG502S1FN">
    <property type="taxonomic scope" value="Eukaryota"/>
</dbReference>